<name>A0A428Z1U3_KIBAR</name>
<accession>A0A428Z1U3</accession>
<dbReference type="Pfam" id="PF04250">
    <property type="entry name" value="DUF429"/>
    <property type="match status" value="1"/>
</dbReference>
<dbReference type="InterPro" id="IPR007362">
    <property type="entry name" value="DUF429"/>
</dbReference>
<dbReference type="EMBL" id="QHKI01000034">
    <property type="protein sequence ID" value="RSM79023.1"/>
    <property type="molecule type" value="Genomic_DNA"/>
</dbReference>
<organism evidence="1 2">
    <name type="scientific">Kibdelosporangium aridum</name>
    <dbReference type="NCBI Taxonomy" id="2030"/>
    <lineage>
        <taxon>Bacteria</taxon>
        <taxon>Bacillati</taxon>
        <taxon>Actinomycetota</taxon>
        <taxon>Actinomycetes</taxon>
        <taxon>Pseudonocardiales</taxon>
        <taxon>Pseudonocardiaceae</taxon>
        <taxon>Kibdelosporangium</taxon>
    </lineage>
</organism>
<reference evidence="1 2" key="1">
    <citation type="submission" date="2018-05" db="EMBL/GenBank/DDBJ databases">
        <title>Evolution of GPA BGCs.</title>
        <authorList>
            <person name="Waglechner N."/>
            <person name="Wright G.D."/>
        </authorList>
    </citation>
    <scope>NUCLEOTIDE SEQUENCE [LARGE SCALE GENOMIC DNA]</scope>
    <source>
        <strain evidence="1 2">A82846</strain>
    </source>
</reference>
<evidence type="ECO:0000313" key="1">
    <source>
        <dbReference type="EMBL" id="RSM79023.1"/>
    </source>
</evidence>
<dbReference type="AlphaFoldDB" id="A0A428Z1U3"/>
<dbReference type="RefSeq" id="WP_063758519.1">
    <property type="nucleotide sequence ID" value="NZ_QHKI01000034.1"/>
</dbReference>
<comment type="caution">
    <text evidence="1">The sequence shown here is derived from an EMBL/GenBank/DDBJ whole genome shotgun (WGS) entry which is preliminary data.</text>
</comment>
<evidence type="ECO:0000313" key="2">
    <source>
        <dbReference type="Proteomes" id="UP000287547"/>
    </source>
</evidence>
<dbReference type="Proteomes" id="UP000287547">
    <property type="component" value="Unassembled WGS sequence"/>
</dbReference>
<gene>
    <name evidence="1" type="ORF">DMH04_32660</name>
</gene>
<protein>
    <submittedName>
        <fullName evidence="1">DUF429 domain-containing protein</fullName>
    </submittedName>
</protein>
<proteinExistence type="predicted"/>
<sequence length="329" mass="35760">MRTVGVDLAVQPDNTAIAVVDWPADRARVVDIQIPADDDAVLKAAETADKVGIDCPLGWPDVFVRFLRSFHEGSHAAIPPVADADWRRSMANRVTDLRVRDDPHLNLRPLSVAADRIGLTAMRAARLQALLAEKGHDVDRTGTGRIVEVYPAAGLVHWNMNHRLYKGKDNQANLAKLVGELPGWLDLGDHKTLCETSDHAFDAVMAALIARAAVLRRVTMPSAGELAAAVREGWIAVPTCAIDDLVGKGGARTFKDDDEAYLAWQAAHLDLFVINAERSMNPKTMVLHRASCGKITGAPPWTGSYVKICGTRAELGEYPTARPCQICRA</sequence>
<dbReference type="OrthoDB" id="4870479at2"/>